<dbReference type="GO" id="GO:0042597">
    <property type="term" value="C:periplasmic space"/>
    <property type="evidence" value="ECO:0007669"/>
    <property type="project" value="UniProtKB-SubCell"/>
</dbReference>
<dbReference type="Pfam" id="PF01547">
    <property type="entry name" value="SBP_bac_1"/>
    <property type="match status" value="1"/>
</dbReference>
<evidence type="ECO:0000256" key="2">
    <source>
        <dbReference type="ARBA" id="ARBA00008520"/>
    </source>
</evidence>
<dbReference type="Gene3D" id="3.40.190.10">
    <property type="entry name" value="Periplasmic binding protein-like II"/>
    <property type="match status" value="1"/>
</dbReference>
<dbReference type="Proteomes" id="UP000198939">
    <property type="component" value="Unassembled WGS sequence"/>
</dbReference>
<evidence type="ECO:0000313" key="4">
    <source>
        <dbReference type="EMBL" id="SEI21537.1"/>
    </source>
</evidence>
<evidence type="ECO:0000256" key="3">
    <source>
        <dbReference type="ARBA" id="ARBA00022764"/>
    </source>
</evidence>
<dbReference type="AlphaFoldDB" id="A0A1H8WR72"/>
<comment type="subcellular location">
    <subcellularLocation>
        <location evidence="1">Periplasm</location>
    </subcellularLocation>
</comment>
<dbReference type="PANTHER" id="PTHR43649">
    <property type="entry name" value="ARABINOSE-BINDING PROTEIN-RELATED"/>
    <property type="match status" value="1"/>
</dbReference>
<accession>A0A1H8WR72</accession>
<dbReference type="RefSeq" id="WP_083540063.1">
    <property type="nucleotide sequence ID" value="NZ_FNXB01000089.1"/>
</dbReference>
<dbReference type="InterPro" id="IPR050490">
    <property type="entry name" value="Bact_solute-bd_prot1"/>
</dbReference>
<dbReference type="EMBL" id="FOCV01000074">
    <property type="protein sequence ID" value="SEP29927.1"/>
    <property type="molecule type" value="Genomic_DNA"/>
</dbReference>
<dbReference type="OrthoDB" id="9805950at2"/>
<proteinExistence type="inferred from homology"/>
<dbReference type="EMBL" id="FNXB01000089">
    <property type="protein sequence ID" value="SEI21537.1"/>
    <property type="molecule type" value="Genomic_DNA"/>
</dbReference>
<sequence length="177" mass="19991">MKEHPGVKIKFRLSPPSYAEANLVVTRGALTGDLPDVYFSGFGELESMVDTLAKRQLAVDLGPFITTEGSDWASSNFDKALLNLGRVGETQYGLPFNASTPVIFYNADLVKRSGHDPEHFPKDWDGIIKLAQDPSARRRDRRHGFFRRRECRRLVLAGDGPEFGRQDLERCSHWHGF</sequence>
<reference evidence="5 7" key="2">
    <citation type="submission" date="2016-10" db="EMBL/GenBank/DDBJ databases">
        <authorList>
            <person name="Varghese N."/>
            <person name="Submissions S."/>
        </authorList>
    </citation>
    <scope>NUCLEOTIDE SEQUENCE [LARGE SCALE GENOMIC DNA]</scope>
    <source>
        <strain evidence="5 7">CGMCC 1.7071</strain>
    </source>
</reference>
<dbReference type="PANTHER" id="PTHR43649:SF12">
    <property type="entry name" value="DIACETYLCHITOBIOSE BINDING PROTEIN DASA"/>
    <property type="match status" value="1"/>
</dbReference>
<protein>
    <submittedName>
        <fullName evidence="5">Multiple sugar transport system substrate-binding protein</fullName>
    </submittedName>
    <submittedName>
        <fullName evidence="4">sn-glycerol-3-phosphate-binding periplasmic protein UgpB</fullName>
    </submittedName>
</protein>
<reference evidence="4" key="1">
    <citation type="submission" date="2016-10" db="EMBL/GenBank/DDBJ databases">
        <authorList>
            <person name="de Groot N.N."/>
        </authorList>
    </citation>
    <scope>NUCLEOTIDE SEQUENCE [LARGE SCALE GENOMIC DNA]</scope>
    <source>
        <strain evidence="4">CCBAU85039</strain>
    </source>
</reference>
<evidence type="ECO:0000313" key="6">
    <source>
        <dbReference type="Proteomes" id="UP000183063"/>
    </source>
</evidence>
<gene>
    <name evidence="4" type="primary">ugpB_7</name>
    <name evidence="4" type="ORF">RTCCBAU85039_6657</name>
    <name evidence="5" type="ORF">SAMN05216228_10747</name>
</gene>
<evidence type="ECO:0000313" key="5">
    <source>
        <dbReference type="EMBL" id="SEP29927.1"/>
    </source>
</evidence>
<dbReference type="InterPro" id="IPR006059">
    <property type="entry name" value="SBP"/>
</dbReference>
<dbReference type="SUPFAM" id="SSF53850">
    <property type="entry name" value="Periplasmic binding protein-like II"/>
    <property type="match status" value="1"/>
</dbReference>
<keyword evidence="7" id="KW-1185">Reference proteome</keyword>
<evidence type="ECO:0000313" key="7">
    <source>
        <dbReference type="Proteomes" id="UP000198939"/>
    </source>
</evidence>
<comment type="similarity">
    <text evidence="2">Belongs to the bacterial solute-binding protein 1 family.</text>
</comment>
<keyword evidence="5" id="KW-0813">Transport</keyword>
<evidence type="ECO:0000256" key="1">
    <source>
        <dbReference type="ARBA" id="ARBA00004418"/>
    </source>
</evidence>
<dbReference type="Proteomes" id="UP000183063">
    <property type="component" value="Unassembled WGS sequence"/>
</dbReference>
<organism evidence="4 6">
    <name type="scientific">Rhizobium tibeticum</name>
    <dbReference type="NCBI Taxonomy" id="501024"/>
    <lineage>
        <taxon>Bacteria</taxon>
        <taxon>Pseudomonadati</taxon>
        <taxon>Pseudomonadota</taxon>
        <taxon>Alphaproteobacteria</taxon>
        <taxon>Hyphomicrobiales</taxon>
        <taxon>Rhizobiaceae</taxon>
        <taxon>Rhizobium/Agrobacterium group</taxon>
        <taxon>Rhizobium</taxon>
    </lineage>
</organism>
<keyword evidence="3" id="KW-0574">Periplasm</keyword>
<name>A0A1H8WR72_9HYPH</name>
<keyword evidence="5" id="KW-0762">Sugar transport</keyword>
<dbReference type="STRING" id="501024.RTCCBAU85039_6657"/>
<reference evidence="6" key="3">
    <citation type="submission" date="2016-10" db="EMBL/GenBank/DDBJ databases">
        <authorList>
            <person name="Wibberg D."/>
        </authorList>
    </citation>
    <scope>NUCLEOTIDE SEQUENCE [LARGE SCALE GENOMIC DNA]</scope>
</reference>